<accession>A0ABV8U7T4</accession>
<evidence type="ECO:0000313" key="3">
    <source>
        <dbReference type="Proteomes" id="UP001595776"/>
    </source>
</evidence>
<evidence type="ECO:0000259" key="1">
    <source>
        <dbReference type="PROSITE" id="PS50943"/>
    </source>
</evidence>
<reference evidence="3" key="1">
    <citation type="journal article" date="2019" name="Int. J. Syst. Evol. Microbiol.">
        <title>The Global Catalogue of Microorganisms (GCM) 10K type strain sequencing project: providing services to taxonomists for standard genome sequencing and annotation.</title>
        <authorList>
            <consortium name="The Broad Institute Genomics Platform"/>
            <consortium name="The Broad Institute Genome Sequencing Center for Infectious Disease"/>
            <person name="Wu L."/>
            <person name="Ma J."/>
        </authorList>
    </citation>
    <scope>NUCLEOTIDE SEQUENCE [LARGE SCALE GENOMIC DNA]</scope>
    <source>
        <strain evidence="3">CGMCC 1.15304</strain>
    </source>
</reference>
<proteinExistence type="predicted"/>
<dbReference type="PROSITE" id="PS50943">
    <property type="entry name" value="HTH_CROC1"/>
    <property type="match status" value="1"/>
</dbReference>
<gene>
    <name evidence="2" type="ORF">ACFO5Q_02490</name>
</gene>
<comment type="caution">
    <text evidence="2">The sequence shown here is derived from an EMBL/GenBank/DDBJ whole genome shotgun (WGS) entry which is preliminary data.</text>
</comment>
<keyword evidence="3" id="KW-1185">Reference proteome</keyword>
<dbReference type="InterPro" id="IPR010982">
    <property type="entry name" value="Lambda_DNA-bd_dom_sf"/>
</dbReference>
<evidence type="ECO:0000313" key="2">
    <source>
        <dbReference type="EMBL" id="MFC4346714.1"/>
    </source>
</evidence>
<dbReference type="SUPFAM" id="SSF47413">
    <property type="entry name" value="lambda repressor-like DNA-binding domains"/>
    <property type="match status" value="1"/>
</dbReference>
<dbReference type="RefSeq" id="WP_068148356.1">
    <property type="nucleotide sequence ID" value="NZ_JBHSCR010000001.1"/>
</dbReference>
<dbReference type="EMBL" id="JBHSCR010000001">
    <property type="protein sequence ID" value="MFC4346714.1"/>
    <property type="molecule type" value="Genomic_DNA"/>
</dbReference>
<dbReference type="SMART" id="SM00530">
    <property type="entry name" value="HTH_XRE"/>
    <property type="match status" value="1"/>
</dbReference>
<dbReference type="Gene3D" id="1.10.260.40">
    <property type="entry name" value="lambda repressor-like DNA-binding domains"/>
    <property type="match status" value="1"/>
</dbReference>
<dbReference type="Proteomes" id="UP001595776">
    <property type="component" value="Unassembled WGS sequence"/>
</dbReference>
<protein>
    <submittedName>
        <fullName evidence="2">Helix-turn-helix transcriptional regulator</fullName>
    </submittedName>
</protein>
<sequence>MLQAIKAARLKLKMPAQELAERLGVARGTLRNIENGLLNVEIVHYLEAAALLGLNIFFPTGKSSEDLHGDLEEILELLPERARRQKIKIDDNF</sequence>
<dbReference type="CDD" id="cd00093">
    <property type="entry name" value="HTH_XRE"/>
    <property type="match status" value="1"/>
</dbReference>
<dbReference type="InterPro" id="IPR001387">
    <property type="entry name" value="Cro/C1-type_HTH"/>
</dbReference>
<dbReference type="Pfam" id="PF01381">
    <property type="entry name" value="HTH_3"/>
    <property type="match status" value="1"/>
</dbReference>
<organism evidence="2 3">
    <name type="scientific">Kordiimonas lipolytica</name>
    <dbReference type="NCBI Taxonomy" id="1662421"/>
    <lineage>
        <taxon>Bacteria</taxon>
        <taxon>Pseudomonadati</taxon>
        <taxon>Pseudomonadota</taxon>
        <taxon>Alphaproteobacteria</taxon>
        <taxon>Kordiimonadales</taxon>
        <taxon>Kordiimonadaceae</taxon>
        <taxon>Kordiimonas</taxon>
    </lineage>
</organism>
<feature type="domain" description="HTH cro/C1-type" evidence="1">
    <location>
        <begin position="5"/>
        <end position="36"/>
    </location>
</feature>
<name>A0ABV8U7T4_9PROT</name>